<dbReference type="SUPFAM" id="SSF50494">
    <property type="entry name" value="Trypsin-like serine proteases"/>
    <property type="match status" value="1"/>
</dbReference>
<sequence>MYRKILILLSGVLISASTFLSCASAAQRLAPPQYTIDLRFSDIAGLVDKSPTAAIQAIEVFKARYPALDESQRQNLEDLFKRASEKLLSQAREAVTAKEWNRARSLFRSLSVLGLSQEMPGISEADLLLSQAQDYLSQARNLEAFLSLVQAFQAGATIDADRAYPFYQRAVELKLRPLALFVYNLALKSDSRVSESEQRFLQGRDTTADMIRGVATVLVDRGIRIEKGRSYAYRVLGSAFFIDKSGLLITNYHVISSEVDPEYNGVSRMYIRMGDATSPRIPAKVIGWDPIMDLAVIKAEIVPDYVFSVIGTDVAQVGDKVYAIGSPAGLEKTVTSGIISALNRRLLQLGDAIQLDAAVNHGNSGGPVVNERGNLLGVVFAGISQFQGINFAVPVQRLVSALPALLSGGQVERPWLGLVLGEERDSVGVLYVAPNTPAFEQNIPVESKILRLNGKPVDAPLGMRISALQDQLLLCQSGELISLTTADGKERLITLVKRPQKPLSEAIKLDTKERLTAPLFGMLLSPGFGSSLSPQYQIKKIVRGSIADESGLSESDPLSIQGFTVDEKQGLAYMDISIKKRKMGYLEVMMRLYGYLEIPDTL</sequence>
<evidence type="ECO:0000256" key="1">
    <source>
        <dbReference type="ARBA" id="ARBA00010541"/>
    </source>
</evidence>
<comment type="caution">
    <text evidence="5">The sequence shown here is derived from an EMBL/GenBank/DDBJ whole genome shotgun (WGS) entry which is preliminary data.</text>
</comment>
<reference evidence="5" key="1">
    <citation type="journal article" date="2020" name="mSystems">
        <title>Genome- and Community-Level Interaction Insights into Carbon Utilization and Element Cycling Functions of Hydrothermarchaeota in Hydrothermal Sediment.</title>
        <authorList>
            <person name="Zhou Z."/>
            <person name="Liu Y."/>
            <person name="Xu W."/>
            <person name="Pan J."/>
            <person name="Luo Z.H."/>
            <person name="Li M."/>
        </authorList>
    </citation>
    <scope>NUCLEOTIDE SEQUENCE [LARGE SCALE GENOMIC DNA]</scope>
    <source>
        <strain evidence="5">SpSt-503</strain>
    </source>
</reference>
<dbReference type="Gene3D" id="2.40.10.10">
    <property type="entry name" value="Trypsin-like serine proteases"/>
    <property type="match status" value="2"/>
</dbReference>
<dbReference type="GO" id="GO:0006508">
    <property type="term" value="P:proteolysis"/>
    <property type="evidence" value="ECO:0007669"/>
    <property type="project" value="UniProtKB-KW"/>
</dbReference>
<dbReference type="Pfam" id="PF13365">
    <property type="entry name" value="Trypsin_2"/>
    <property type="match status" value="1"/>
</dbReference>
<dbReference type="InterPro" id="IPR001940">
    <property type="entry name" value="Peptidase_S1C"/>
</dbReference>
<evidence type="ECO:0000256" key="2">
    <source>
        <dbReference type="ARBA" id="ARBA00022670"/>
    </source>
</evidence>
<keyword evidence="3" id="KW-0378">Hydrolase</keyword>
<dbReference type="EMBL" id="DSVL01000441">
    <property type="protein sequence ID" value="HFH30670.1"/>
    <property type="molecule type" value="Genomic_DNA"/>
</dbReference>
<feature type="chain" id="PRO_5027706725" evidence="4">
    <location>
        <begin position="26"/>
        <end position="602"/>
    </location>
</feature>
<gene>
    <name evidence="5" type="ORF">ENS59_14360</name>
</gene>
<evidence type="ECO:0000256" key="4">
    <source>
        <dbReference type="SAM" id="SignalP"/>
    </source>
</evidence>
<dbReference type="GO" id="GO:0004252">
    <property type="term" value="F:serine-type endopeptidase activity"/>
    <property type="evidence" value="ECO:0007669"/>
    <property type="project" value="InterPro"/>
</dbReference>
<dbReference type="AlphaFoldDB" id="A0A7C3EER7"/>
<name>A0A7C3EER7_9SPIR</name>
<protein>
    <submittedName>
        <fullName evidence="5">Trypsin-like serine protease</fullName>
    </submittedName>
</protein>
<dbReference type="PRINTS" id="PR00834">
    <property type="entry name" value="PROTEASES2C"/>
</dbReference>
<dbReference type="InterPro" id="IPR043504">
    <property type="entry name" value="Peptidase_S1_PA_chymotrypsin"/>
</dbReference>
<evidence type="ECO:0000313" key="5">
    <source>
        <dbReference type="EMBL" id="HFH30670.1"/>
    </source>
</evidence>
<dbReference type="PANTHER" id="PTHR43343:SF3">
    <property type="entry name" value="PROTEASE DO-LIKE 8, CHLOROPLASTIC"/>
    <property type="match status" value="1"/>
</dbReference>
<dbReference type="SUPFAM" id="SSF50156">
    <property type="entry name" value="PDZ domain-like"/>
    <property type="match status" value="1"/>
</dbReference>
<comment type="similarity">
    <text evidence="1">Belongs to the peptidase S1C family.</text>
</comment>
<proteinExistence type="inferred from homology"/>
<dbReference type="InterPro" id="IPR036034">
    <property type="entry name" value="PDZ_sf"/>
</dbReference>
<evidence type="ECO:0000256" key="3">
    <source>
        <dbReference type="ARBA" id="ARBA00022801"/>
    </source>
</evidence>
<dbReference type="InterPro" id="IPR009003">
    <property type="entry name" value="Peptidase_S1_PA"/>
</dbReference>
<dbReference type="PROSITE" id="PS51257">
    <property type="entry name" value="PROKAR_LIPOPROTEIN"/>
    <property type="match status" value="1"/>
</dbReference>
<dbReference type="PANTHER" id="PTHR43343">
    <property type="entry name" value="PEPTIDASE S12"/>
    <property type="match status" value="1"/>
</dbReference>
<feature type="signal peptide" evidence="4">
    <location>
        <begin position="1"/>
        <end position="25"/>
    </location>
</feature>
<accession>A0A7C3EER7</accession>
<organism evidence="5">
    <name type="scientific">Gracilinema caldarium</name>
    <dbReference type="NCBI Taxonomy" id="215591"/>
    <lineage>
        <taxon>Bacteria</taxon>
        <taxon>Pseudomonadati</taxon>
        <taxon>Spirochaetota</taxon>
        <taxon>Spirochaetia</taxon>
        <taxon>Spirochaetales</taxon>
        <taxon>Breznakiellaceae</taxon>
        <taxon>Gracilinema</taxon>
    </lineage>
</organism>
<keyword evidence="4" id="KW-0732">Signal</keyword>
<keyword evidence="2 5" id="KW-0645">Protease</keyword>
<dbReference type="InterPro" id="IPR051201">
    <property type="entry name" value="Chloro_Bact_Ser_Proteases"/>
</dbReference>